<sequence>MPLVVLKVLTGLCLLWGWPRVAVLLAAGFAGIVRAAQLFLDAGDPQLVQGRGRWMSQKVMLIYLQERVSTTYMSELPAATRDGISQMASQVWWMWPQAVAWLREGAPASSWPSMWCSMRPPS</sequence>
<keyword evidence="2" id="KW-1185">Reference proteome</keyword>
<dbReference type="EMBL" id="CAUYUJ010021540">
    <property type="protein sequence ID" value="CAK0905327.1"/>
    <property type="molecule type" value="Genomic_DNA"/>
</dbReference>
<protein>
    <recommendedName>
        <fullName evidence="3">ABC transmembrane type-1 domain-containing protein</fullName>
    </recommendedName>
</protein>
<gene>
    <name evidence="1" type="ORF">PCOR1329_LOCUS81069</name>
</gene>
<dbReference type="Proteomes" id="UP001189429">
    <property type="component" value="Unassembled WGS sequence"/>
</dbReference>
<comment type="caution">
    <text evidence="1">The sequence shown here is derived from an EMBL/GenBank/DDBJ whole genome shotgun (WGS) entry which is preliminary data.</text>
</comment>
<evidence type="ECO:0008006" key="3">
    <source>
        <dbReference type="Google" id="ProtNLM"/>
    </source>
</evidence>
<name>A0ABN9XYU5_9DINO</name>
<organism evidence="1 2">
    <name type="scientific">Prorocentrum cordatum</name>
    <dbReference type="NCBI Taxonomy" id="2364126"/>
    <lineage>
        <taxon>Eukaryota</taxon>
        <taxon>Sar</taxon>
        <taxon>Alveolata</taxon>
        <taxon>Dinophyceae</taxon>
        <taxon>Prorocentrales</taxon>
        <taxon>Prorocentraceae</taxon>
        <taxon>Prorocentrum</taxon>
    </lineage>
</organism>
<reference evidence="1" key="1">
    <citation type="submission" date="2023-10" db="EMBL/GenBank/DDBJ databases">
        <authorList>
            <person name="Chen Y."/>
            <person name="Shah S."/>
            <person name="Dougan E. K."/>
            <person name="Thang M."/>
            <person name="Chan C."/>
        </authorList>
    </citation>
    <scope>NUCLEOTIDE SEQUENCE [LARGE SCALE GENOMIC DNA]</scope>
</reference>
<proteinExistence type="predicted"/>
<accession>A0ABN9XYU5</accession>
<evidence type="ECO:0000313" key="1">
    <source>
        <dbReference type="EMBL" id="CAK0905327.1"/>
    </source>
</evidence>
<evidence type="ECO:0000313" key="2">
    <source>
        <dbReference type="Proteomes" id="UP001189429"/>
    </source>
</evidence>